<protein>
    <submittedName>
        <fullName evidence="3">Autoinducer-2 (AI-2) modifying protein LsrG</fullName>
    </submittedName>
</protein>
<dbReference type="PROSITE" id="PS51725">
    <property type="entry name" value="ABM"/>
    <property type="match status" value="1"/>
</dbReference>
<dbReference type="InterPro" id="IPR007138">
    <property type="entry name" value="ABM_dom"/>
</dbReference>
<accession>A0A5C5VZ33</accession>
<dbReference type="SUPFAM" id="SSF54909">
    <property type="entry name" value="Dimeric alpha+beta barrel"/>
    <property type="match status" value="1"/>
</dbReference>
<dbReference type="InterPro" id="IPR011008">
    <property type="entry name" value="Dimeric_a/b-barrel"/>
</dbReference>
<comment type="caution">
    <text evidence="3">The sequence shown here is derived from an EMBL/GenBank/DDBJ whole genome shotgun (WGS) entry which is preliminary data.</text>
</comment>
<dbReference type="Proteomes" id="UP000318995">
    <property type="component" value="Unassembled WGS sequence"/>
</dbReference>
<dbReference type="EMBL" id="SJPH01000004">
    <property type="protein sequence ID" value="TWT43337.1"/>
    <property type="molecule type" value="Genomic_DNA"/>
</dbReference>
<evidence type="ECO:0000256" key="1">
    <source>
        <dbReference type="SAM" id="SignalP"/>
    </source>
</evidence>
<dbReference type="RefSeq" id="WP_146574377.1">
    <property type="nucleotide sequence ID" value="NZ_SJPH01000004.1"/>
</dbReference>
<feature type="chain" id="PRO_5022672427" evidence="1">
    <location>
        <begin position="26"/>
        <end position="147"/>
    </location>
</feature>
<organism evidence="3 4">
    <name type="scientific">Botrimarina hoheduenensis</name>
    <dbReference type="NCBI Taxonomy" id="2528000"/>
    <lineage>
        <taxon>Bacteria</taxon>
        <taxon>Pseudomonadati</taxon>
        <taxon>Planctomycetota</taxon>
        <taxon>Planctomycetia</taxon>
        <taxon>Pirellulales</taxon>
        <taxon>Lacipirellulaceae</taxon>
        <taxon>Botrimarina</taxon>
    </lineage>
</organism>
<evidence type="ECO:0000313" key="4">
    <source>
        <dbReference type="Proteomes" id="UP000318995"/>
    </source>
</evidence>
<evidence type="ECO:0000313" key="3">
    <source>
        <dbReference type="EMBL" id="TWT43337.1"/>
    </source>
</evidence>
<dbReference type="OrthoDB" id="9806189at2"/>
<name>A0A5C5VZ33_9BACT</name>
<keyword evidence="1" id="KW-0732">Signal</keyword>
<sequence precursor="true">MLRFLPLPPLAFLLLTVGLISVSHASDADHTTAEALHPIAETAASKLTDVNEPFVMTVQFFVKPDCVEGFLAAMKEPLLETVKETGNRAYELSQNPLDETQFLLYEKWAHVEALNRHLNQPYLAKLGAALGDLLTVDPVINHYTPIE</sequence>
<dbReference type="Pfam" id="PF03992">
    <property type="entry name" value="ABM"/>
    <property type="match status" value="1"/>
</dbReference>
<dbReference type="Gene3D" id="3.30.70.100">
    <property type="match status" value="1"/>
</dbReference>
<gene>
    <name evidence="3" type="ORF">Pla111_22880</name>
</gene>
<feature type="signal peptide" evidence="1">
    <location>
        <begin position="1"/>
        <end position="25"/>
    </location>
</feature>
<proteinExistence type="predicted"/>
<dbReference type="PANTHER" id="PTHR33336">
    <property type="entry name" value="QUINOL MONOOXYGENASE YGIN-RELATED"/>
    <property type="match status" value="1"/>
</dbReference>
<feature type="domain" description="ABM" evidence="2">
    <location>
        <begin position="54"/>
        <end position="143"/>
    </location>
</feature>
<dbReference type="GO" id="GO:0003824">
    <property type="term" value="F:catalytic activity"/>
    <property type="evidence" value="ECO:0007669"/>
    <property type="project" value="TreeGrafter"/>
</dbReference>
<dbReference type="InterPro" id="IPR050744">
    <property type="entry name" value="AI-2_Isomerase_LsrG"/>
</dbReference>
<evidence type="ECO:0000259" key="2">
    <source>
        <dbReference type="PROSITE" id="PS51725"/>
    </source>
</evidence>
<dbReference type="AlphaFoldDB" id="A0A5C5VZ33"/>
<keyword evidence="4" id="KW-1185">Reference proteome</keyword>
<dbReference type="PANTHER" id="PTHR33336:SF15">
    <property type="entry name" value="ABM DOMAIN-CONTAINING PROTEIN"/>
    <property type="match status" value="1"/>
</dbReference>
<reference evidence="3 4" key="1">
    <citation type="submission" date="2019-02" db="EMBL/GenBank/DDBJ databases">
        <title>Deep-cultivation of Planctomycetes and their phenomic and genomic characterization uncovers novel biology.</title>
        <authorList>
            <person name="Wiegand S."/>
            <person name="Jogler M."/>
            <person name="Boedeker C."/>
            <person name="Pinto D."/>
            <person name="Vollmers J."/>
            <person name="Rivas-Marin E."/>
            <person name="Kohn T."/>
            <person name="Peeters S.H."/>
            <person name="Heuer A."/>
            <person name="Rast P."/>
            <person name="Oberbeckmann S."/>
            <person name="Bunk B."/>
            <person name="Jeske O."/>
            <person name="Meyerdierks A."/>
            <person name="Storesund J.E."/>
            <person name="Kallscheuer N."/>
            <person name="Luecker S."/>
            <person name="Lage O.M."/>
            <person name="Pohl T."/>
            <person name="Merkel B.J."/>
            <person name="Hornburger P."/>
            <person name="Mueller R.-W."/>
            <person name="Bruemmer F."/>
            <person name="Labrenz M."/>
            <person name="Spormann A.M."/>
            <person name="Op Den Camp H."/>
            <person name="Overmann J."/>
            <person name="Amann R."/>
            <person name="Jetten M.S.M."/>
            <person name="Mascher T."/>
            <person name="Medema M.H."/>
            <person name="Devos D.P."/>
            <person name="Kaster A.-K."/>
            <person name="Ovreas L."/>
            <person name="Rohde M."/>
            <person name="Galperin M.Y."/>
            <person name="Jogler C."/>
        </authorList>
    </citation>
    <scope>NUCLEOTIDE SEQUENCE [LARGE SCALE GENOMIC DNA]</scope>
    <source>
        <strain evidence="3 4">Pla111</strain>
    </source>
</reference>